<dbReference type="Proteomes" id="UP000183843">
    <property type="component" value="Unassembled WGS sequence"/>
</dbReference>
<organism evidence="1 2">
    <name type="scientific">Selenomonas ruminantium</name>
    <dbReference type="NCBI Taxonomy" id="971"/>
    <lineage>
        <taxon>Bacteria</taxon>
        <taxon>Bacillati</taxon>
        <taxon>Bacillota</taxon>
        <taxon>Negativicutes</taxon>
        <taxon>Selenomonadales</taxon>
        <taxon>Selenomonadaceae</taxon>
        <taxon>Selenomonas</taxon>
    </lineage>
</organism>
<dbReference type="EMBL" id="FOJX01000003">
    <property type="protein sequence ID" value="SFA90616.1"/>
    <property type="molecule type" value="Genomic_DNA"/>
</dbReference>
<proteinExistence type="predicted"/>
<sequence length="121" mass="13839">MLRFRIGNIVQEYKAQYQEKNPGRCSQYALVEEACSIPTDTVKKLITGKTRVTRPQLAKLCVGLKLSFAEADELFRMQGGCLNLSNDFDYIIYHALEDGDEINSFIDDVREYTDVRISDGY</sequence>
<name>A0A1I0WRJ6_SELRU</name>
<evidence type="ECO:0000313" key="1">
    <source>
        <dbReference type="EMBL" id="SFA90616.1"/>
    </source>
</evidence>
<gene>
    <name evidence="1" type="ORF">SAMN05216587_103186</name>
</gene>
<evidence type="ECO:0008006" key="3">
    <source>
        <dbReference type="Google" id="ProtNLM"/>
    </source>
</evidence>
<reference evidence="1 2" key="1">
    <citation type="submission" date="2016-10" db="EMBL/GenBank/DDBJ databases">
        <authorList>
            <person name="de Groot N.N."/>
        </authorList>
    </citation>
    <scope>NUCLEOTIDE SEQUENCE [LARGE SCALE GENOMIC DNA]</scope>
    <source>
        <strain evidence="1 2">L14</strain>
    </source>
</reference>
<protein>
    <recommendedName>
        <fullName evidence="3">HTH cro/C1-type domain-containing protein</fullName>
    </recommendedName>
</protein>
<evidence type="ECO:0000313" key="2">
    <source>
        <dbReference type="Proteomes" id="UP000183843"/>
    </source>
</evidence>
<dbReference type="AlphaFoldDB" id="A0A1I0WRJ6"/>
<accession>A0A1I0WRJ6</accession>